<sequence length="144" mass="15945">MRVEAGHAAALRWLQERTGCVLTGTAKAVQAVDDTGRIRGVVGYDMWTVNAVQLHMAVDSPIVWRHLLRPALEYPFLQAGRSVLLGIIPASNMRSCAMARAAGFVESHRVRDGWAVGEDLVVHELRREDWRQSRKAGKCGQGRS</sequence>
<reference evidence="1 2" key="1">
    <citation type="submission" date="2021-02" db="EMBL/GenBank/DDBJ databases">
        <title>De Novo genome assembly of isolated myxobacteria.</title>
        <authorList>
            <person name="Stevens D.C."/>
        </authorList>
    </citation>
    <scope>NUCLEOTIDE SEQUENCE [LARGE SCALE GENOMIC DNA]</scope>
    <source>
        <strain evidence="1 2">SCHIC003</strain>
    </source>
</reference>
<evidence type="ECO:0008006" key="3">
    <source>
        <dbReference type="Google" id="ProtNLM"/>
    </source>
</evidence>
<dbReference type="InterPro" id="IPR016181">
    <property type="entry name" value="Acyl_CoA_acyltransferase"/>
</dbReference>
<accession>A0ABX7N5P8</accession>
<gene>
    <name evidence="1" type="ORF">JY572_37985</name>
</gene>
<organism evidence="1 2">
    <name type="scientific">Myxococcus landrumensis</name>
    <dbReference type="NCBI Taxonomy" id="2813577"/>
    <lineage>
        <taxon>Bacteria</taxon>
        <taxon>Pseudomonadati</taxon>
        <taxon>Myxococcota</taxon>
        <taxon>Myxococcia</taxon>
        <taxon>Myxococcales</taxon>
        <taxon>Cystobacterineae</taxon>
        <taxon>Myxococcaceae</taxon>
        <taxon>Myxococcus</taxon>
    </lineage>
</organism>
<protein>
    <recommendedName>
        <fullName evidence="3">N-acetyltransferase domain-containing protein</fullName>
    </recommendedName>
</protein>
<dbReference type="Proteomes" id="UP000663090">
    <property type="component" value="Chromosome"/>
</dbReference>
<keyword evidence="2" id="KW-1185">Reference proteome</keyword>
<dbReference type="SUPFAM" id="SSF55729">
    <property type="entry name" value="Acyl-CoA N-acyltransferases (Nat)"/>
    <property type="match status" value="1"/>
</dbReference>
<dbReference type="EMBL" id="CP071091">
    <property type="protein sequence ID" value="QSQ14045.1"/>
    <property type="molecule type" value="Genomic_DNA"/>
</dbReference>
<proteinExistence type="predicted"/>
<evidence type="ECO:0000313" key="1">
    <source>
        <dbReference type="EMBL" id="QSQ14045.1"/>
    </source>
</evidence>
<name>A0ABX7N5P8_9BACT</name>
<dbReference type="RefSeq" id="WP_206715839.1">
    <property type="nucleotide sequence ID" value="NZ_CP071091.1"/>
</dbReference>
<evidence type="ECO:0000313" key="2">
    <source>
        <dbReference type="Proteomes" id="UP000663090"/>
    </source>
</evidence>
<dbReference type="Gene3D" id="3.40.630.30">
    <property type="match status" value="1"/>
</dbReference>